<sequence length="68" mass="7691">MKREVIVVAKKSQGSQTPNEKYNAEFGEENAASKVKQSHQNKVKDNFQTPDEKYNAEFGTENTGKTQK</sequence>
<reference evidence="2 3" key="1">
    <citation type="submission" date="2020-05" db="EMBL/GenBank/DDBJ databases">
        <title>Genome Sequencing of Type Strains.</title>
        <authorList>
            <person name="Lemaire J.F."/>
            <person name="Inderbitzin P."/>
            <person name="Gregorio O.A."/>
            <person name="Collins S.B."/>
            <person name="Wespe N."/>
            <person name="Knight-Connoni V."/>
        </authorList>
    </citation>
    <scope>NUCLEOTIDE SEQUENCE [LARGE SCALE GENOMIC DNA]</scope>
    <source>
        <strain evidence="2 3">DSM 19942</strain>
    </source>
</reference>
<evidence type="ECO:0000313" key="3">
    <source>
        <dbReference type="Proteomes" id="UP000577724"/>
    </source>
</evidence>
<accession>A0ABX2MXF9</accession>
<keyword evidence="3" id="KW-1185">Reference proteome</keyword>
<dbReference type="RefSeq" id="WP_083678971.1">
    <property type="nucleotide sequence ID" value="NZ_JAVLTD010000001.1"/>
</dbReference>
<organism evidence="2 3">
    <name type="scientific">Paenibacillus taichungensis</name>
    <dbReference type="NCBI Taxonomy" id="484184"/>
    <lineage>
        <taxon>Bacteria</taxon>
        <taxon>Bacillati</taxon>
        <taxon>Bacillota</taxon>
        <taxon>Bacilli</taxon>
        <taxon>Bacillales</taxon>
        <taxon>Paenibacillaceae</taxon>
        <taxon>Paenibacillus</taxon>
    </lineage>
</organism>
<evidence type="ECO:0000313" key="2">
    <source>
        <dbReference type="EMBL" id="NUU58751.1"/>
    </source>
</evidence>
<protein>
    <recommendedName>
        <fullName evidence="4">Small, acid-soluble spore protein gamma-type</fullName>
    </recommendedName>
</protein>
<comment type="caution">
    <text evidence="2">The sequence shown here is derived from an EMBL/GenBank/DDBJ whole genome shotgun (WGS) entry which is preliminary data.</text>
</comment>
<dbReference type="Proteomes" id="UP000577724">
    <property type="component" value="Unassembled WGS sequence"/>
</dbReference>
<evidence type="ECO:0008006" key="4">
    <source>
        <dbReference type="Google" id="ProtNLM"/>
    </source>
</evidence>
<feature type="region of interest" description="Disordered" evidence="1">
    <location>
        <begin position="1"/>
        <end position="68"/>
    </location>
</feature>
<proteinExistence type="predicted"/>
<name>A0ABX2MXF9_9BACL</name>
<gene>
    <name evidence="2" type="ORF">HP548_32215</name>
</gene>
<dbReference type="EMBL" id="JABMCC010000121">
    <property type="protein sequence ID" value="NUU58751.1"/>
    <property type="molecule type" value="Genomic_DNA"/>
</dbReference>
<evidence type="ECO:0000256" key="1">
    <source>
        <dbReference type="SAM" id="MobiDB-lite"/>
    </source>
</evidence>
<feature type="compositionally biased region" description="Basic and acidic residues" evidence="1">
    <location>
        <begin position="42"/>
        <end position="55"/>
    </location>
</feature>